<evidence type="ECO:0000256" key="1">
    <source>
        <dbReference type="ARBA" id="ARBA00022679"/>
    </source>
</evidence>
<dbReference type="Pfam" id="PF01066">
    <property type="entry name" value="CDP-OH_P_transf"/>
    <property type="match status" value="1"/>
</dbReference>
<feature type="transmembrane region" description="Helical" evidence="3">
    <location>
        <begin position="159"/>
        <end position="176"/>
    </location>
</feature>
<organism evidence="4 5">
    <name type="scientific">Halorubrum hochstenium ATCC 700873</name>
    <dbReference type="NCBI Taxonomy" id="1227481"/>
    <lineage>
        <taxon>Archaea</taxon>
        <taxon>Methanobacteriati</taxon>
        <taxon>Methanobacteriota</taxon>
        <taxon>Stenosarchaea group</taxon>
        <taxon>Halobacteria</taxon>
        <taxon>Halobacteriales</taxon>
        <taxon>Haloferacaceae</taxon>
        <taxon>Halorubrum</taxon>
    </lineage>
</organism>
<dbReference type="InterPro" id="IPR043130">
    <property type="entry name" value="CDP-OH_PTrfase_TM_dom"/>
</dbReference>
<feature type="transmembrane region" description="Helical" evidence="3">
    <location>
        <begin position="16"/>
        <end position="34"/>
    </location>
</feature>
<dbReference type="GeneID" id="72714710"/>
<evidence type="ECO:0000313" key="5">
    <source>
        <dbReference type="Proteomes" id="UP000011689"/>
    </source>
</evidence>
<accession>M0FMF4</accession>
<keyword evidence="3" id="KW-0812">Transmembrane</keyword>
<evidence type="ECO:0000256" key="3">
    <source>
        <dbReference type="SAM" id="Phobius"/>
    </source>
</evidence>
<feature type="transmembrane region" description="Helical" evidence="3">
    <location>
        <begin position="79"/>
        <end position="97"/>
    </location>
</feature>
<evidence type="ECO:0000313" key="4">
    <source>
        <dbReference type="EMBL" id="ELZ61211.1"/>
    </source>
</evidence>
<dbReference type="PATRIC" id="fig|1227481.4.peg.321"/>
<proteinExistence type="inferred from homology"/>
<sequence>MVGLGSQADPLDRLRLRFVAVAALGLLGLAALWRPLGTEWALAAAAPGTYLAAYAWTSLDANRPSDGDDPRARLGPANLITLFRGWLAAVLAGAVVASPPSPWVPAALFAGAVGLDAVDGAVARRTTETVLGARVDGATDALAVLVGASVAVALGSLPAWYLVAGGVWYAYAGSLWRRRRTGAPVYELPPSRVRPLVGTAQFAVVALALLPGVGGAGGSEGVVWLTALAGVSLAALLGSFARDWAAATGRLGRDDPPVSAEGNGG</sequence>
<gene>
    <name evidence="4" type="ORF">C467_01723</name>
</gene>
<comment type="similarity">
    <text evidence="2">Belongs to the CDP-alcohol phosphatidyltransferase class-I family.</text>
</comment>
<reference evidence="4 5" key="1">
    <citation type="journal article" date="2014" name="PLoS Genet.">
        <title>Phylogenetically driven sequencing of extremely halophilic archaea reveals strategies for static and dynamic osmo-response.</title>
        <authorList>
            <person name="Becker E.A."/>
            <person name="Seitzer P.M."/>
            <person name="Tritt A."/>
            <person name="Larsen D."/>
            <person name="Krusor M."/>
            <person name="Yao A.I."/>
            <person name="Wu D."/>
            <person name="Madern D."/>
            <person name="Eisen J.A."/>
            <person name="Darling A.E."/>
            <person name="Facciotti M.T."/>
        </authorList>
    </citation>
    <scope>NUCLEOTIDE SEQUENCE [LARGE SCALE GENOMIC DNA]</scope>
    <source>
        <strain evidence="4 5">ATCC 700873</strain>
    </source>
</reference>
<feature type="transmembrane region" description="Helical" evidence="3">
    <location>
        <begin position="222"/>
        <end position="241"/>
    </location>
</feature>
<protein>
    <submittedName>
        <fullName evidence="4">CDP-diacylglycerol--glycerol-3-phosphate 3-phosphatidyltransferase</fullName>
    </submittedName>
</protein>
<comment type="caution">
    <text evidence="4">The sequence shown here is derived from an EMBL/GenBank/DDBJ whole genome shotgun (WGS) entry which is preliminary data.</text>
</comment>
<dbReference type="GO" id="GO:0016780">
    <property type="term" value="F:phosphotransferase activity, for other substituted phosphate groups"/>
    <property type="evidence" value="ECO:0007669"/>
    <property type="project" value="InterPro"/>
</dbReference>
<evidence type="ECO:0000256" key="2">
    <source>
        <dbReference type="RuleBase" id="RU003750"/>
    </source>
</evidence>
<dbReference type="STRING" id="1227481.C467_01723"/>
<feature type="transmembrane region" description="Helical" evidence="3">
    <location>
        <begin position="196"/>
        <end position="216"/>
    </location>
</feature>
<keyword evidence="3" id="KW-0472">Membrane</keyword>
<dbReference type="EMBL" id="AOJO01000007">
    <property type="protein sequence ID" value="ELZ61211.1"/>
    <property type="molecule type" value="Genomic_DNA"/>
</dbReference>
<dbReference type="Gene3D" id="1.20.120.1760">
    <property type="match status" value="1"/>
</dbReference>
<dbReference type="OrthoDB" id="331608at2157"/>
<dbReference type="PROSITE" id="PS00379">
    <property type="entry name" value="CDP_ALCOHOL_P_TRANSF"/>
    <property type="match status" value="1"/>
</dbReference>
<name>M0FMF4_9EURY</name>
<dbReference type="InterPro" id="IPR048254">
    <property type="entry name" value="CDP_ALCOHOL_P_TRANSF_CS"/>
</dbReference>
<dbReference type="InterPro" id="IPR000462">
    <property type="entry name" value="CDP-OH_P_trans"/>
</dbReference>
<dbReference type="RefSeq" id="WP_008581222.1">
    <property type="nucleotide sequence ID" value="NZ_AOJO01000007.1"/>
</dbReference>
<keyword evidence="5" id="KW-1185">Reference proteome</keyword>
<dbReference type="Proteomes" id="UP000011689">
    <property type="component" value="Unassembled WGS sequence"/>
</dbReference>
<keyword evidence="1 2" id="KW-0808">Transferase</keyword>
<dbReference type="GO" id="GO:0008654">
    <property type="term" value="P:phospholipid biosynthetic process"/>
    <property type="evidence" value="ECO:0007669"/>
    <property type="project" value="InterPro"/>
</dbReference>
<keyword evidence="3" id="KW-1133">Transmembrane helix</keyword>
<dbReference type="AlphaFoldDB" id="M0FMF4"/>
<dbReference type="GO" id="GO:0016020">
    <property type="term" value="C:membrane"/>
    <property type="evidence" value="ECO:0007669"/>
    <property type="project" value="InterPro"/>
</dbReference>